<keyword evidence="2 4" id="KW-0012">Acyltransferase</keyword>
<reference evidence="6 7" key="1">
    <citation type="journal article" date="2021" name="Int. J. Syst. Evol. Microbiol.">
        <title>Reticulibacter mediterranei gen. nov., sp. nov., within the new family Reticulibacteraceae fam. nov., and Ktedonospora formicarum gen. nov., sp. nov., Ktedonobacter robiniae sp. nov., Dictyobacter formicarum sp. nov. and Dictyobacter arantiisoli sp. nov., belonging to the class Ktedonobacteria.</title>
        <authorList>
            <person name="Yabe S."/>
            <person name="Zheng Y."/>
            <person name="Wang C.M."/>
            <person name="Sakai Y."/>
            <person name="Abe K."/>
            <person name="Yokota A."/>
            <person name="Donadio S."/>
            <person name="Cavaletti L."/>
            <person name="Monciardini P."/>
        </authorList>
    </citation>
    <scope>NUCLEOTIDE SEQUENCE [LARGE SCALE GENOMIC DNA]</scope>
    <source>
        <strain evidence="6 7">SOSP1-9</strain>
    </source>
</reference>
<comment type="similarity">
    <text evidence="4">Belongs to the fabD family.</text>
</comment>
<evidence type="ECO:0000313" key="6">
    <source>
        <dbReference type="EMBL" id="GHO89553.1"/>
    </source>
</evidence>
<dbReference type="SMART" id="SM00827">
    <property type="entry name" value="PKS_AT"/>
    <property type="match status" value="1"/>
</dbReference>
<comment type="catalytic activity">
    <reaction evidence="3 4">
        <text>holo-[ACP] + malonyl-CoA = malonyl-[ACP] + CoA</text>
        <dbReference type="Rhea" id="RHEA:41792"/>
        <dbReference type="Rhea" id="RHEA-COMP:9623"/>
        <dbReference type="Rhea" id="RHEA-COMP:9685"/>
        <dbReference type="ChEBI" id="CHEBI:57287"/>
        <dbReference type="ChEBI" id="CHEBI:57384"/>
        <dbReference type="ChEBI" id="CHEBI:64479"/>
        <dbReference type="ChEBI" id="CHEBI:78449"/>
        <dbReference type="EC" id="2.3.1.39"/>
    </reaction>
</comment>
<dbReference type="Pfam" id="PF00698">
    <property type="entry name" value="Acyl_transf_1"/>
    <property type="match status" value="1"/>
</dbReference>
<dbReference type="RefSeq" id="WP_201367121.1">
    <property type="nucleotide sequence ID" value="NZ_BNJJ01000039.1"/>
</dbReference>
<evidence type="ECO:0000259" key="5">
    <source>
        <dbReference type="SMART" id="SM00827"/>
    </source>
</evidence>
<protein>
    <recommendedName>
        <fullName evidence="4">Malonyl CoA-acyl carrier protein transacylase</fullName>
        <ecNumber evidence="4">2.3.1.39</ecNumber>
    </recommendedName>
</protein>
<sequence>MGKIAFLYPGQGSQKVGMGSELQKGAPELFENYLERSNAATGVPVTQYCLEGPQASLSQTHVAQPALFAHSLALTEYAQQLGLQPAMVAGHSLGEYTAAVAVGALSFEDGLHLVSQRGKLMHQVQDEHPGAMAAIVGLAVEALHDLCETISQHHLVTVTNWNTHTQFVVSGAEAGVLALMDAATSHKNVRAVRLATRGAFHSPLMQPVQSALAAVMQHLSWHNAHTPLVANVSGEAITQSHHIRHELITQITHPVQWVRCVETLIESGCDTFIELGASQVLTRLVRSIAPDSKTFAADTLERVAAVAATLNSPAYAA</sequence>
<evidence type="ECO:0000256" key="4">
    <source>
        <dbReference type="PIRNR" id="PIRNR000446"/>
    </source>
</evidence>
<dbReference type="InterPro" id="IPR001227">
    <property type="entry name" value="Ac_transferase_dom_sf"/>
</dbReference>
<dbReference type="InterPro" id="IPR004410">
    <property type="entry name" value="Malonyl_CoA-ACP_transAc_FabD"/>
</dbReference>
<dbReference type="PANTHER" id="PTHR42681">
    <property type="entry name" value="MALONYL-COA-ACYL CARRIER PROTEIN TRANSACYLASE, MITOCHONDRIAL"/>
    <property type="match status" value="1"/>
</dbReference>
<name>A0ABQ3VVZ9_9CHLR</name>
<dbReference type="Proteomes" id="UP000635565">
    <property type="component" value="Unassembled WGS sequence"/>
</dbReference>
<dbReference type="Gene3D" id="3.40.366.10">
    <property type="entry name" value="Malonyl-Coenzyme A Acyl Carrier Protein, domain 2"/>
    <property type="match status" value="1"/>
</dbReference>
<dbReference type="SUPFAM" id="SSF55048">
    <property type="entry name" value="Probable ACP-binding domain of malonyl-CoA ACP transacylase"/>
    <property type="match status" value="1"/>
</dbReference>
<dbReference type="Gene3D" id="3.30.70.250">
    <property type="entry name" value="Malonyl-CoA ACP transacylase, ACP-binding"/>
    <property type="match status" value="1"/>
</dbReference>
<dbReference type="PIRSF" id="PIRSF000446">
    <property type="entry name" value="Mct"/>
    <property type="match status" value="1"/>
</dbReference>
<dbReference type="InterPro" id="IPR050858">
    <property type="entry name" value="Mal-CoA-ACP_Trans/PKS_FabD"/>
</dbReference>
<evidence type="ECO:0000256" key="1">
    <source>
        <dbReference type="ARBA" id="ARBA00022679"/>
    </source>
</evidence>
<evidence type="ECO:0000313" key="7">
    <source>
        <dbReference type="Proteomes" id="UP000635565"/>
    </source>
</evidence>
<dbReference type="SUPFAM" id="SSF52151">
    <property type="entry name" value="FabD/lysophospholipase-like"/>
    <property type="match status" value="1"/>
</dbReference>
<dbReference type="InterPro" id="IPR024925">
    <property type="entry name" value="Malonyl_CoA-ACP_transAc"/>
</dbReference>
<gene>
    <name evidence="6" type="ORF">KSZ_75590</name>
</gene>
<dbReference type="InterPro" id="IPR016036">
    <property type="entry name" value="Malonyl_transacylase_ACP-bd"/>
</dbReference>
<dbReference type="NCBIfam" id="TIGR00128">
    <property type="entry name" value="fabD"/>
    <property type="match status" value="1"/>
</dbReference>
<feature type="domain" description="Malonyl-CoA:ACP transacylase (MAT)" evidence="5">
    <location>
        <begin position="7"/>
        <end position="314"/>
    </location>
</feature>
<evidence type="ECO:0000256" key="2">
    <source>
        <dbReference type="ARBA" id="ARBA00023315"/>
    </source>
</evidence>
<dbReference type="EC" id="2.3.1.39" evidence="4"/>
<evidence type="ECO:0000256" key="3">
    <source>
        <dbReference type="ARBA" id="ARBA00048462"/>
    </source>
</evidence>
<dbReference type="InterPro" id="IPR014043">
    <property type="entry name" value="Acyl_transferase_dom"/>
</dbReference>
<keyword evidence="7" id="KW-1185">Reference proteome</keyword>
<comment type="caution">
    <text evidence="6">The sequence shown here is derived from an EMBL/GenBank/DDBJ whole genome shotgun (WGS) entry which is preliminary data.</text>
</comment>
<dbReference type="EMBL" id="BNJJ01000039">
    <property type="protein sequence ID" value="GHO89553.1"/>
    <property type="molecule type" value="Genomic_DNA"/>
</dbReference>
<dbReference type="InterPro" id="IPR016035">
    <property type="entry name" value="Acyl_Trfase/lysoPLipase"/>
</dbReference>
<organism evidence="6 7">
    <name type="scientific">Dictyobacter formicarum</name>
    <dbReference type="NCBI Taxonomy" id="2778368"/>
    <lineage>
        <taxon>Bacteria</taxon>
        <taxon>Bacillati</taxon>
        <taxon>Chloroflexota</taxon>
        <taxon>Ktedonobacteria</taxon>
        <taxon>Ktedonobacterales</taxon>
        <taxon>Dictyobacteraceae</taxon>
        <taxon>Dictyobacter</taxon>
    </lineage>
</organism>
<keyword evidence="1 4" id="KW-0808">Transferase</keyword>
<dbReference type="PANTHER" id="PTHR42681:SF1">
    <property type="entry name" value="MALONYL-COA-ACYL CARRIER PROTEIN TRANSACYLASE, MITOCHONDRIAL"/>
    <property type="match status" value="1"/>
</dbReference>
<proteinExistence type="inferred from homology"/>
<accession>A0ABQ3VVZ9</accession>